<dbReference type="InterPro" id="IPR003000">
    <property type="entry name" value="Sirtuin"/>
</dbReference>
<dbReference type="Pfam" id="PF02146">
    <property type="entry name" value="SIR2"/>
    <property type="match status" value="1"/>
</dbReference>
<dbReference type="PANTHER" id="PTHR11085:SF6">
    <property type="entry name" value="NAD-DEPENDENT PROTEIN DEACETYLASE SIRTUIN-2"/>
    <property type="match status" value="1"/>
</dbReference>
<dbReference type="SUPFAM" id="SSF52467">
    <property type="entry name" value="DHS-like NAD/FAD-binding domain"/>
    <property type="match status" value="1"/>
</dbReference>
<keyword evidence="3" id="KW-0479">Metal-binding</keyword>
<dbReference type="HOGENOM" id="CLU_1112503_0_0_1"/>
<comment type="catalytic activity">
    <reaction evidence="7">
        <text>N(6)-tetradecanoyl-L-lysyl-[protein] + NAD(+) + H2O = 2''-O-tetradecanoyl-ADP-D-ribose + nicotinamide + L-lysyl-[protein]</text>
        <dbReference type="Rhea" id="RHEA:70567"/>
        <dbReference type="Rhea" id="RHEA-COMP:9752"/>
        <dbReference type="Rhea" id="RHEA-COMP:15437"/>
        <dbReference type="ChEBI" id="CHEBI:15377"/>
        <dbReference type="ChEBI" id="CHEBI:17154"/>
        <dbReference type="ChEBI" id="CHEBI:29969"/>
        <dbReference type="ChEBI" id="CHEBI:57540"/>
        <dbReference type="ChEBI" id="CHEBI:141129"/>
        <dbReference type="ChEBI" id="CHEBI:189674"/>
    </reaction>
    <physiologicalReaction direction="left-to-right" evidence="7">
        <dbReference type="Rhea" id="RHEA:70568"/>
    </physiologicalReaction>
</comment>
<comment type="cofactor">
    <cofactor evidence="1">
        <name>Zn(2+)</name>
        <dbReference type="ChEBI" id="CHEBI:29105"/>
    </cofactor>
</comment>
<dbReference type="GO" id="GO:0017136">
    <property type="term" value="F:histone deacetylase activity, NAD-dependent"/>
    <property type="evidence" value="ECO:0007669"/>
    <property type="project" value="TreeGrafter"/>
</dbReference>
<dbReference type="GO" id="GO:0046872">
    <property type="term" value="F:metal ion binding"/>
    <property type="evidence" value="ECO:0007669"/>
    <property type="project" value="UniProtKB-KW"/>
</dbReference>
<evidence type="ECO:0000313" key="11">
    <source>
        <dbReference type="EnsemblMetazoa" id="RPRC007801-PA"/>
    </source>
</evidence>
<dbReference type="GO" id="GO:0070403">
    <property type="term" value="F:NAD+ binding"/>
    <property type="evidence" value="ECO:0007669"/>
    <property type="project" value="InterPro"/>
</dbReference>
<dbReference type="InterPro" id="IPR029035">
    <property type="entry name" value="DHS-like_NAD/FAD-binding_dom"/>
</dbReference>
<dbReference type="EMBL" id="ACPB03010455">
    <property type="status" value="NOT_ANNOTATED_CDS"/>
    <property type="molecule type" value="Genomic_DNA"/>
</dbReference>
<organism evidence="11 12">
    <name type="scientific">Rhodnius prolixus</name>
    <name type="common">Triatomid bug</name>
    <dbReference type="NCBI Taxonomy" id="13249"/>
    <lineage>
        <taxon>Eukaryota</taxon>
        <taxon>Metazoa</taxon>
        <taxon>Ecdysozoa</taxon>
        <taxon>Arthropoda</taxon>
        <taxon>Hexapoda</taxon>
        <taxon>Insecta</taxon>
        <taxon>Pterygota</taxon>
        <taxon>Neoptera</taxon>
        <taxon>Paraneoptera</taxon>
        <taxon>Hemiptera</taxon>
        <taxon>Heteroptera</taxon>
        <taxon>Panheteroptera</taxon>
        <taxon>Cimicomorpha</taxon>
        <taxon>Reduviidae</taxon>
        <taxon>Triatominae</taxon>
        <taxon>Rhodnius</taxon>
    </lineage>
</organism>
<dbReference type="InterPro" id="IPR026591">
    <property type="entry name" value="Sirtuin_cat_small_dom_sf"/>
</dbReference>
<evidence type="ECO:0000256" key="8">
    <source>
        <dbReference type="PROSITE-ProRule" id="PRU00236"/>
    </source>
</evidence>
<dbReference type="EnsemblMetazoa" id="RPRC007801-RA">
    <property type="protein sequence ID" value="RPRC007801-PA"/>
    <property type="gene ID" value="RPRC007801"/>
</dbReference>
<feature type="compositionally biased region" description="Polar residues" evidence="9">
    <location>
        <begin position="31"/>
        <end position="44"/>
    </location>
</feature>
<keyword evidence="5" id="KW-0520">NAD</keyword>
<evidence type="ECO:0000259" key="10">
    <source>
        <dbReference type="PROSITE" id="PS50305"/>
    </source>
</evidence>
<evidence type="ECO:0000256" key="1">
    <source>
        <dbReference type="ARBA" id="ARBA00001947"/>
    </source>
</evidence>
<keyword evidence="2" id="KW-0808">Transferase</keyword>
<dbReference type="VEuPathDB" id="VectorBase:RPRC007801"/>
<evidence type="ECO:0000256" key="2">
    <source>
        <dbReference type="ARBA" id="ARBA00022679"/>
    </source>
</evidence>
<keyword evidence="4" id="KW-0862">Zinc</keyword>
<name>T1HUT1_RHOPR</name>
<dbReference type="AlphaFoldDB" id="T1HUT1"/>
<dbReference type="PROSITE" id="PS50305">
    <property type="entry name" value="SIRTUIN"/>
    <property type="match status" value="1"/>
</dbReference>
<reference evidence="11" key="1">
    <citation type="submission" date="2015-05" db="UniProtKB">
        <authorList>
            <consortium name="EnsemblMetazoa"/>
        </authorList>
    </citation>
    <scope>IDENTIFICATION</scope>
</reference>
<dbReference type="Proteomes" id="UP000015103">
    <property type="component" value="Unassembled WGS sequence"/>
</dbReference>
<dbReference type="InParanoid" id="T1HUT1"/>
<evidence type="ECO:0000256" key="7">
    <source>
        <dbReference type="ARBA" id="ARBA00048905"/>
    </source>
</evidence>
<evidence type="ECO:0000256" key="3">
    <source>
        <dbReference type="ARBA" id="ARBA00022723"/>
    </source>
</evidence>
<dbReference type="STRING" id="13249.T1HUT1"/>
<evidence type="ECO:0000313" key="12">
    <source>
        <dbReference type="Proteomes" id="UP000015103"/>
    </source>
</evidence>
<feature type="compositionally biased region" description="Basic and acidic residues" evidence="9">
    <location>
        <begin position="17"/>
        <end position="29"/>
    </location>
</feature>
<sequence length="250" mass="28460">MSEKTKSSEESLTESSEGERNTKELEEAHSLQGQGSGKQVTNESSESLLSEAIKKLSLRPPTKKALLQEPTYDSFINCLKNNCFKKIITIVGAGISTSAGIPDFRSPDTGLYENLANYNLPYPQAIFEIKYFKKYPAAFFDLAKKLIPECSVVNLLVWFQKFAFYCVTGIHYTDSEVQNYSLYNRIKWDKCVEWEDMIWFWLPTPAHFAPSAQSGDQELQISLEVRLQLSNSDERFTTIAALNLEEHELL</sequence>
<keyword evidence="12" id="KW-1185">Reference proteome</keyword>
<dbReference type="Gene3D" id="3.30.1600.10">
    <property type="entry name" value="SIR2/SIRT2 'Small Domain"/>
    <property type="match status" value="1"/>
</dbReference>
<evidence type="ECO:0000256" key="5">
    <source>
        <dbReference type="ARBA" id="ARBA00023027"/>
    </source>
</evidence>
<dbReference type="PANTHER" id="PTHR11085">
    <property type="entry name" value="NAD-DEPENDENT PROTEIN DEACYLASE SIRTUIN-5, MITOCHONDRIAL-RELATED"/>
    <property type="match status" value="1"/>
</dbReference>
<dbReference type="eggNOG" id="KOG2682">
    <property type="taxonomic scope" value="Eukaryota"/>
</dbReference>
<comment type="caution">
    <text evidence="8">Lacks conserved residue(s) required for the propagation of feature annotation.</text>
</comment>
<comment type="catalytic activity">
    <reaction evidence="6">
        <text>N(6)-hexadecanoyl-L-lysyl-[protein] + NAD(+) + H2O = 2''-O-hexadecanoyl-ADP-D-ribose + nicotinamide + L-lysyl-[protein]</text>
        <dbReference type="Rhea" id="RHEA:70563"/>
        <dbReference type="Rhea" id="RHEA-COMP:9752"/>
        <dbReference type="Rhea" id="RHEA-COMP:14175"/>
        <dbReference type="ChEBI" id="CHEBI:15377"/>
        <dbReference type="ChEBI" id="CHEBI:17154"/>
        <dbReference type="ChEBI" id="CHEBI:29969"/>
        <dbReference type="ChEBI" id="CHEBI:57540"/>
        <dbReference type="ChEBI" id="CHEBI:138936"/>
        <dbReference type="ChEBI" id="CHEBI:189673"/>
    </reaction>
    <physiologicalReaction direction="left-to-right" evidence="6">
        <dbReference type="Rhea" id="RHEA:70564"/>
    </physiologicalReaction>
</comment>
<protein>
    <submittedName>
        <fullName evidence="11">Deacetylase sirtuin-type domain-containing protein</fullName>
    </submittedName>
</protein>
<dbReference type="InterPro" id="IPR050134">
    <property type="entry name" value="NAD-dep_sirtuin_deacylases"/>
</dbReference>
<evidence type="ECO:0000256" key="9">
    <source>
        <dbReference type="SAM" id="MobiDB-lite"/>
    </source>
</evidence>
<feature type="region of interest" description="Disordered" evidence="9">
    <location>
        <begin position="1"/>
        <end position="44"/>
    </location>
</feature>
<proteinExistence type="predicted"/>
<dbReference type="InterPro" id="IPR026590">
    <property type="entry name" value="Ssirtuin_cat_dom"/>
</dbReference>
<feature type="domain" description="Deacetylase sirtuin-type" evidence="10">
    <location>
        <begin position="60"/>
        <end position="250"/>
    </location>
</feature>
<accession>T1HUT1</accession>
<dbReference type="GO" id="GO:0005634">
    <property type="term" value="C:nucleus"/>
    <property type="evidence" value="ECO:0007669"/>
    <property type="project" value="TreeGrafter"/>
</dbReference>
<evidence type="ECO:0000256" key="4">
    <source>
        <dbReference type="ARBA" id="ARBA00022833"/>
    </source>
</evidence>
<evidence type="ECO:0000256" key="6">
    <source>
        <dbReference type="ARBA" id="ARBA00048378"/>
    </source>
</evidence>